<proteinExistence type="inferred from homology"/>
<feature type="compositionally biased region" description="Basic and acidic residues" evidence="3">
    <location>
        <begin position="519"/>
        <end position="529"/>
    </location>
</feature>
<keyword evidence="5" id="KW-1185">Reference proteome</keyword>
<evidence type="ECO:0000256" key="2">
    <source>
        <dbReference type="RuleBase" id="RU362097"/>
    </source>
</evidence>
<dbReference type="Gene3D" id="2.20.200.10">
    <property type="entry name" value="Outer membrane efflux proteins (OEP)"/>
    <property type="match status" value="1"/>
</dbReference>
<feature type="region of interest" description="Disordered" evidence="3">
    <location>
        <begin position="508"/>
        <end position="529"/>
    </location>
</feature>
<evidence type="ECO:0000313" key="5">
    <source>
        <dbReference type="Proteomes" id="UP001334732"/>
    </source>
</evidence>
<dbReference type="Pfam" id="PF02321">
    <property type="entry name" value="OEP"/>
    <property type="match status" value="2"/>
</dbReference>
<dbReference type="InterPro" id="IPR010131">
    <property type="entry name" value="MdtP/NodT-like"/>
</dbReference>
<accession>A0ABZ1CKB2</accession>
<gene>
    <name evidence="4" type="ORF">VA613_02075</name>
</gene>
<comment type="similarity">
    <text evidence="1 2">Belongs to the outer membrane factor (OMF) (TC 1.B.17) family.</text>
</comment>
<evidence type="ECO:0000313" key="4">
    <source>
        <dbReference type="EMBL" id="WRS39681.1"/>
    </source>
</evidence>
<dbReference type="RefSeq" id="WP_324780213.1">
    <property type="nucleotide sequence ID" value="NZ_CP141769.1"/>
</dbReference>
<dbReference type="PANTHER" id="PTHR30203">
    <property type="entry name" value="OUTER MEMBRANE CATION EFFLUX PROTEIN"/>
    <property type="match status" value="1"/>
</dbReference>
<dbReference type="Gene3D" id="1.20.1600.10">
    <property type="entry name" value="Outer membrane efflux proteins (OEP)"/>
    <property type="match status" value="1"/>
</dbReference>
<keyword evidence="2" id="KW-1134">Transmembrane beta strand</keyword>
<dbReference type="Proteomes" id="UP001334732">
    <property type="component" value="Chromosome"/>
</dbReference>
<dbReference type="PANTHER" id="PTHR30203:SF33">
    <property type="entry name" value="BLR4455 PROTEIN"/>
    <property type="match status" value="1"/>
</dbReference>
<organism evidence="4 5">
    <name type="scientific">Thiobacillus sedimenti</name>
    <dbReference type="NCBI Taxonomy" id="3110231"/>
    <lineage>
        <taxon>Bacteria</taxon>
        <taxon>Pseudomonadati</taxon>
        <taxon>Pseudomonadota</taxon>
        <taxon>Betaproteobacteria</taxon>
        <taxon>Nitrosomonadales</taxon>
        <taxon>Thiobacillaceae</taxon>
        <taxon>Thiobacillus</taxon>
    </lineage>
</organism>
<keyword evidence="2" id="KW-0449">Lipoprotein</keyword>
<keyword evidence="2" id="KW-0812">Transmembrane</keyword>
<protein>
    <submittedName>
        <fullName evidence="4">Efflux transporter outer membrane subunit</fullName>
    </submittedName>
</protein>
<keyword evidence="2" id="KW-0472">Membrane</keyword>
<name>A0ABZ1CKB2_9PROT</name>
<dbReference type="InterPro" id="IPR003423">
    <property type="entry name" value="OMP_efflux"/>
</dbReference>
<dbReference type="EMBL" id="CP141769">
    <property type="protein sequence ID" value="WRS39681.1"/>
    <property type="molecule type" value="Genomic_DNA"/>
</dbReference>
<comment type="subcellular location">
    <subcellularLocation>
        <location evidence="2">Cell membrane</location>
        <topology evidence="2">Lipid-anchor</topology>
    </subcellularLocation>
</comment>
<dbReference type="NCBIfam" id="TIGR01845">
    <property type="entry name" value="outer_NodT"/>
    <property type="match status" value="1"/>
</dbReference>
<keyword evidence="2" id="KW-0564">Palmitate</keyword>
<evidence type="ECO:0000256" key="3">
    <source>
        <dbReference type="SAM" id="MobiDB-lite"/>
    </source>
</evidence>
<reference evidence="4 5" key="1">
    <citation type="submission" date="2023-12" db="EMBL/GenBank/DDBJ databases">
        <title>Thiobacillus sedimentum sp. nov., a chemolithoautotrophic sulfur-oxidizing bacterium isolated from freshwater sediment.</title>
        <authorList>
            <person name="Luo J."/>
            <person name="Dai C."/>
        </authorList>
    </citation>
    <scope>NUCLEOTIDE SEQUENCE [LARGE SCALE GENOMIC DNA]</scope>
    <source>
        <strain evidence="4 5">SCUT-2</strain>
    </source>
</reference>
<dbReference type="SUPFAM" id="SSF56954">
    <property type="entry name" value="Outer membrane efflux proteins (OEP)"/>
    <property type="match status" value="1"/>
</dbReference>
<sequence>MGSADGSYGSEAERKSGRRRSMRIMASCVVAGALAGCAAGPDFRRPAAPEVSAYTSVPLPARTVSATGAFGGAQRFDVGGDVDTAWWRSFGSPRLDALIEQAFRGSPTLLSARATLQQAREIQSAQAGSTRYPQIDAGATGQRQRLSPSMLGQRGDAREFNLYDVGVGVHYRFDLAGGTRRSLEALAARTDFRRHELDGARLTLAANIATAAIARARTAGQIASMEAMLQAQAEQLAITRQRVRLGQAAPDDLLALRAQLEQTRAELPMLRKQLEQGEHLLAVLAGQAPGAMKIPDFTLDEFELPSELPVVLPSELARRRPDIEAAEALLHAATAEYGVATAKLYPQINLTASLGSQALSTGALFGGGSAVWSVLGQLTQPLFNPGLPAEKRAALAAVDAAAANYQGVVLDALRNVADVLRALDYDAKTLAAQASAEAAAQASLASVERQYALGTASYVQVLIARQQAQQMRMNQIAAQAQRLADSAALYQALGGGYADTYGKPGGVAPSLSISPENSARPDAKIHDPM</sequence>
<evidence type="ECO:0000256" key="1">
    <source>
        <dbReference type="ARBA" id="ARBA00007613"/>
    </source>
</evidence>